<dbReference type="GO" id="GO:0008270">
    <property type="term" value="F:zinc ion binding"/>
    <property type="evidence" value="ECO:0007669"/>
    <property type="project" value="UniProtKB-KW"/>
</dbReference>
<evidence type="ECO:0000313" key="8">
    <source>
        <dbReference type="Proteomes" id="UP001497623"/>
    </source>
</evidence>
<dbReference type="SMART" id="SM00355">
    <property type="entry name" value="ZnF_C2H2"/>
    <property type="match status" value="8"/>
</dbReference>
<reference evidence="7 8" key="1">
    <citation type="submission" date="2024-05" db="EMBL/GenBank/DDBJ databases">
        <authorList>
            <person name="Wallberg A."/>
        </authorList>
    </citation>
    <scope>NUCLEOTIDE SEQUENCE [LARGE SCALE GENOMIC DNA]</scope>
</reference>
<dbReference type="GO" id="GO:0000981">
    <property type="term" value="F:DNA-binding transcription factor activity, RNA polymerase II-specific"/>
    <property type="evidence" value="ECO:0007669"/>
    <property type="project" value="TreeGrafter"/>
</dbReference>
<dbReference type="Pfam" id="PF00096">
    <property type="entry name" value="zf-C2H2"/>
    <property type="match status" value="2"/>
</dbReference>
<comment type="caution">
    <text evidence="7">The sequence shown here is derived from an EMBL/GenBank/DDBJ whole genome shotgun (WGS) entry which is preliminary data.</text>
</comment>
<dbReference type="GO" id="GO:0000785">
    <property type="term" value="C:chromatin"/>
    <property type="evidence" value="ECO:0007669"/>
    <property type="project" value="TreeGrafter"/>
</dbReference>
<evidence type="ECO:0000313" key="7">
    <source>
        <dbReference type="EMBL" id="CAL4072371.1"/>
    </source>
</evidence>
<keyword evidence="3 5" id="KW-0863">Zinc-finger</keyword>
<dbReference type="SUPFAM" id="SSF57667">
    <property type="entry name" value="beta-beta-alpha zinc fingers"/>
    <property type="match status" value="2"/>
</dbReference>
<dbReference type="InterPro" id="IPR036236">
    <property type="entry name" value="Znf_C2H2_sf"/>
</dbReference>
<dbReference type="Pfam" id="PF13912">
    <property type="entry name" value="zf-C2H2_6"/>
    <property type="match status" value="2"/>
</dbReference>
<dbReference type="SUPFAM" id="SSF54171">
    <property type="entry name" value="DNA-binding domain"/>
    <property type="match status" value="1"/>
</dbReference>
<dbReference type="Gene3D" id="3.30.890.10">
    <property type="entry name" value="Methyl-cpg-binding Protein 2, Chain A"/>
    <property type="match status" value="1"/>
</dbReference>
<dbReference type="Gene3D" id="3.30.160.60">
    <property type="entry name" value="Classic Zinc Finger"/>
    <property type="match status" value="4"/>
</dbReference>
<sequence>PKGNYLTTYKSIWKREPSSNKVIASAEIYHESEIDNKEIKLEDVDIEDEHASYFYEDDDNVHRDQNSLDLMLPKTENNDEREAKHFSYNNVNIPRCSNIPTEGGILALLGAKYITDFSESLSCQNASSIKDYCITNSTHILTPSEIIYALTHYNKSNGNNTYYSQNTDIYIPSGWRRIVHRKTRVGKDKRNECQRRYFCSYYTELGRSICSKGEARAYLMKHPSADVDIEKLCFSVSKRIMNKADQAKMLSVSNESNLAKRFHSIPKEEKEIDYLFEVRKIIQKDITYNFYLCRLCSYSSWSESNAHIHARVHIQKVNIGLPPNRTLPNDSDYFEYFVCTACHETIIKREDLQVHLQSHNCEDSSKKIFVVKYVCMVGSKRILACCEMCNFACEKNSEILEHLKYHIPDERKTADSPKLFKDHIHDDNDAVDNSKPIKYSHFDKTNAADRPESLYDHAPVQIYVLDRPELQTLSDHKRGRPESLKSQTPDEIYVVDRPEPKTLSEQKIGRPESLKDLSPVEIYVVDRPEPQTLSDHKRGRPRVDDISNLIQEGAESLSSIKCQICYRTFPREKSLHAHLRTHTGERPFACDYPNCTKAFVQSGQLKTHQRLHTGEKPFICTAPGCTSRFTHTNRHCTEHPYAKKNYVVDRPEPKTLSEQKVGRPETLKDLSPVEIYVVDRPEPKTLSDHKRGRPRVDDISNLIQEGAESLSSIKCQICYRTFPREKSLHAHLRTHTGERPFACDYPNCTKAFVQSGQLKTHQRLHTGEKPFICTAPGCTSRFTHANRHCTEHPYAKLKRTWTGTYQTQMNFQ</sequence>
<keyword evidence="2" id="KW-0677">Repeat</keyword>
<evidence type="ECO:0000256" key="3">
    <source>
        <dbReference type="ARBA" id="ARBA00022771"/>
    </source>
</evidence>
<feature type="domain" description="C2H2-type" evidence="6">
    <location>
        <begin position="741"/>
        <end position="770"/>
    </location>
</feature>
<feature type="domain" description="C2H2-type" evidence="6">
    <location>
        <begin position="588"/>
        <end position="617"/>
    </location>
</feature>
<evidence type="ECO:0000256" key="1">
    <source>
        <dbReference type="ARBA" id="ARBA00022723"/>
    </source>
</evidence>
<dbReference type="Proteomes" id="UP001497623">
    <property type="component" value="Unassembled WGS sequence"/>
</dbReference>
<dbReference type="InterPro" id="IPR016177">
    <property type="entry name" value="DNA-bd_dom_sf"/>
</dbReference>
<keyword evidence="8" id="KW-1185">Reference proteome</keyword>
<dbReference type="EMBL" id="CAXKWB010004163">
    <property type="protein sequence ID" value="CAL4072371.1"/>
    <property type="molecule type" value="Genomic_DNA"/>
</dbReference>
<dbReference type="GO" id="GO:0000978">
    <property type="term" value="F:RNA polymerase II cis-regulatory region sequence-specific DNA binding"/>
    <property type="evidence" value="ECO:0007669"/>
    <property type="project" value="TreeGrafter"/>
</dbReference>
<evidence type="ECO:0000256" key="4">
    <source>
        <dbReference type="ARBA" id="ARBA00022833"/>
    </source>
</evidence>
<feature type="non-terminal residue" evidence="7">
    <location>
        <position position="1"/>
    </location>
</feature>
<proteinExistence type="predicted"/>
<organism evidence="7 8">
    <name type="scientific">Meganyctiphanes norvegica</name>
    <name type="common">Northern krill</name>
    <name type="synonym">Thysanopoda norvegica</name>
    <dbReference type="NCBI Taxonomy" id="48144"/>
    <lineage>
        <taxon>Eukaryota</taxon>
        <taxon>Metazoa</taxon>
        <taxon>Ecdysozoa</taxon>
        <taxon>Arthropoda</taxon>
        <taxon>Crustacea</taxon>
        <taxon>Multicrustacea</taxon>
        <taxon>Malacostraca</taxon>
        <taxon>Eumalacostraca</taxon>
        <taxon>Eucarida</taxon>
        <taxon>Euphausiacea</taxon>
        <taxon>Euphausiidae</taxon>
        <taxon>Meganyctiphanes</taxon>
    </lineage>
</organism>
<evidence type="ECO:0000256" key="2">
    <source>
        <dbReference type="ARBA" id="ARBA00022737"/>
    </source>
</evidence>
<protein>
    <recommendedName>
        <fullName evidence="6">C2H2-type domain-containing protein</fullName>
    </recommendedName>
</protein>
<dbReference type="PROSITE" id="PS00028">
    <property type="entry name" value="ZINC_FINGER_C2H2_1"/>
    <property type="match status" value="6"/>
</dbReference>
<dbReference type="InterPro" id="IPR013087">
    <property type="entry name" value="Znf_C2H2_type"/>
</dbReference>
<evidence type="ECO:0000256" key="5">
    <source>
        <dbReference type="PROSITE-ProRule" id="PRU00042"/>
    </source>
</evidence>
<dbReference type="PANTHER" id="PTHR14003">
    <property type="entry name" value="TRANSCRIPTIONAL REPRESSOR PROTEIN YY"/>
    <property type="match status" value="1"/>
</dbReference>
<evidence type="ECO:0000259" key="6">
    <source>
        <dbReference type="PROSITE" id="PS50157"/>
    </source>
</evidence>
<dbReference type="PANTHER" id="PTHR14003:SF26">
    <property type="entry name" value="ZINC FINGER PROTEIN 367"/>
    <property type="match status" value="1"/>
</dbReference>
<feature type="domain" description="C2H2-type" evidence="6">
    <location>
        <begin position="713"/>
        <end position="740"/>
    </location>
</feature>
<dbReference type="PROSITE" id="PS50157">
    <property type="entry name" value="ZINC_FINGER_C2H2_2"/>
    <property type="match status" value="5"/>
</dbReference>
<keyword evidence="1" id="KW-0479">Metal-binding</keyword>
<dbReference type="GO" id="GO:0005667">
    <property type="term" value="C:transcription regulator complex"/>
    <property type="evidence" value="ECO:0007669"/>
    <property type="project" value="TreeGrafter"/>
</dbReference>
<dbReference type="GO" id="GO:0031519">
    <property type="term" value="C:PcG protein complex"/>
    <property type="evidence" value="ECO:0007669"/>
    <property type="project" value="TreeGrafter"/>
</dbReference>
<feature type="domain" description="C2H2-type" evidence="6">
    <location>
        <begin position="560"/>
        <end position="587"/>
    </location>
</feature>
<keyword evidence="4" id="KW-0862">Zinc</keyword>
<accession>A0AAV2Q969</accession>
<dbReference type="FunFam" id="3.30.160.60:FF:000474">
    <property type="entry name" value="zinc finger protein 367"/>
    <property type="match status" value="2"/>
</dbReference>
<gene>
    <name evidence="7" type="ORF">MNOR_LOCUS8815</name>
</gene>
<feature type="domain" description="C2H2-type" evidence="6">
    <location>
        <begin position="337"/>
        <end position="364"/>
    </location>
</feature>
<name>A0AAV2Q969_MEGNR</name>
<dbReference type="AlphaFoldDB" id="A0AAV2Q969"/>